<evidence type="ECO:0000256" key="11">
    <source>
        <dbReference type="ARBA" id="ARBA00023204"/>
    </source>
</evidence>
<dbReference type="InterPro" id="IPR035937">
    <property type="entry name" value="FPG_N"/>
</dbReference>
<dbReference type="STRING" id="1797542.A3J59_00115"/>
<evidence type="ECO:0000313" key="20">
    <source>
        <dbReference type="Proteomes" id="UP000177310"/>
    </source>
</evidence>
<protein>
    <submittedName>
        <fullName evidence="19">DNA-formamidopyrimidine glycosylase</fullName>
    </submittedName>
</protein>
<proteinExistence type="inferred from homology"/>
<dbReference type="Pfam" id="PF01149">
    <property type="entry name" value="Fapy_DNA_glyco"/>
    <property type="match status" value="1"/>
</dbReference>
<feature type="domain" description="Formamidopyrimidine-DNA glycosylase catalytic" evidence="18">
    <location>
        <begin position="2"/>
        <end position="131"/>
    </location>
</feature>
<evidence type="ECO:0000256" key="2">
    <source>
        <dbReference type="ARBA" id="ARBA00001947"/>
    </source>
</evidence>
<keyword evidence="7 16" id="KW-0863">Zinc-finger</keyword>
<dbReference type="InterPro" id="IPR000214">
    <property type="entry name" value="Znf_DNA_glyclase/AP_lyase"/>
</dbReference>
<reference evidence="19 20" key="1">
    <citation type="journal article" date="2016" name="Nat. Commun.">
        <title>Thousands of microbial genomes shed light on interconnected biogeochemical processes in an aquifer system.</title>
        <authorList>
            <person name="Anantharaman K."/>
            <person name="Brown C.T."/>
            <person name="Hug L.A."/>
            <person name="Sharon I."/>
            <person name="Castelle C.J."/>
            <person name="Probst A.J."/>
            <person name="Thomas B.C."/>
            <person name="Singh A."/>
            <person name="Wilkins M.J."/>
            <person name="Karaoz U."/>
            <person name="Brodie E.L."/>
            <person name="Williams K.H."/>
            <person name="Hubbard S.S."/>
            <person name="Banfield J.F."/>
        </authorList>
    </citation>
    <scope>NUCLEOTIDE SEQUENCE [LARGE SCALE GENOMIC DNA]</scope>
</reference>
<evidence type="ECO:0000313" key="19">
    <source>
        <dbReference type="EMBL" id="OGY50006.1"/>
    </source>
</evidence>
<comment type="caution">
    <text evidence="19">The sequence shown here is derived from an EMBL/GenBank/DDBJ whole genome shotgun (WGS) entry which is preliminary data.</text>
</comment>
<dbReference type="GO" id="GO:0034039">
    <property type="term" value="F:8-oxo-7,8-dihydroguanine DNA N-glycosylase activity"/>
    <property type="evidence" value="ECO:0007669"/>
    <property type="project" value="TreeGrafter"/>
</dbReference>
<keyword evidence="14" id="KW-0326">Glycosidase</keyword>
<dbReference type="Pfam" id="PF06827">
    <property type="entry name" value="zf-FPG_IleRS"/>
    <property type="match status" value="1"/>
</dbReference>
<dbReference type="Proteomes" id="UP000177310">
    <property type="component" value="Unassembled WGS sequence"/>
</dbReference>
<dbReference type="PANTHER" id="PTHR22993:SF9">
    <property type="entry name" value="FORMAMIDOPYRIMIDINE-DNA GLYCOSYLASE"/>
    <property type="match status" value="1"/>
</dbReference>
<keyword evidence="10" id="KW-0238">DNA-binding</keyword>
<feature type="domain" description="FPG-type" evidence="17">
    <location>
        <begin position="255"/>
        <end position="289"/>
    </location>
</feature>
<dbReference type="PROSITE" id="PS51068">
    <property type="entry name" value="FPG_CAT"/>
    <property type="match status" value="1"/>
</dbReference>
<evidence type="ECO:0000256" key="5">
    <source>
        <dbReference type="ARBA" id="ARBA00022723"/>
    </source>
</evidence>
<evidence type="ECO:0000256" key="14">
    <source>
        <dbReference type="ARBA" id="ARBA00023295"/>
    </source>
</evidence>
<dbReference type="CDD" id="cd08966">
    <property type="entry name" value="EcFpg-like_N"/>
    <property type="match status" value="1"/>
</dbReference>
<keyword evidence="13" id="KW-0511">Multifunctional enzyme</keyword>
<evidence type="ECO:0000256" key="10">
    <source>
        <dbReference type="ARBA" id="ARBA00023125"/>
    </source>
</evidence>
<evidence type="ECO:0000259" key="17">
    <source>
        <dbReference type="PROSITE" id="PS51066"/>
    </source>
</evidence>
<dbReference type="Gene3D" id="3.20.190.10">
    <property type="entry name" value="MutM-like, N-terminal"/>
    <property type="match status" value="1"/>
</dbReference>
<evidence type="ECO:0000256" key="8">
    <source>
        <dbReference type="ARBA" id="ARBA00022801"/>
    </source>
</evidence>
<dbReference type="SMART" id="SM01232">
    <property type="entry name" value="H2TH"/>
    <property type="match status" value="1"/>
</dbReference>
<dbReference type="EMBL" id="MHIL01000037">
    <property type="protein sequence ID" value="OGY50006.1"/>
    <property type="molecule type" value="Genomic_DNA"/>
</dbReference>
<keyword evidence="9" id="KW-0862">Zinc</keyword>
<keyword evidence="8" id="KW-0378">Hydrolase</keyword>
<evidence type="ECO:0000256" key="4">
    <source>
        <dbReference type="ARBA" id="ARBA00011245"/>
    </source>
</evidence>
<dbReference type="Pfam" id="PF06831">
    <property type="entry name" value="H2TH"/>
    <property type="match status" value="1"/>
</dbReference>
<dbReference type="Gene3D" id="1.10.8.50">
    <property type="match status" value="1"/>
</dbReference>
<dbReference type="GO" id="GO:0003684">
    <property type="term" value="F:damaged DNA binding"/>
    <property type="evidence" value="ECO:0007669"/>
    <property type="project" value="InterPro"/>
</dbReference>
<dbReference type="SUPFAM" id="SSF57716">
    <property type="entry name" value="Glucocorticoid receptor-like (DNA-binding domain)"/>
    <property type="match status" value="1"/>
</dbReference>
<keyword evidence="12" id="KW-0456">Lyase</keyword>
<organism evidence="19 20">
    <name type="scientific">Candidatus Buchananbacteria bacterium RIFCSPHIGHO2_02_FULL_56_16</name>
    <dbReference type="NCBI Taxonomy" id="1797542"/>
    <lineage>
        <taxon>Bacteria</taxon>
        <taxon>Candidatus Buchananiibacteriota</taxon>
    </lineage>
</organism>
<dbReference type="InterPro" id="IPR015886">
    <property type="entry name" value="H2TH_FPG"/>
</dbReference>
<dbReference type="SUPFAM" id="SSF81624">
    <property type="entry name" value="N-terminal domain of MutM-like DNA repair proteins"/>
    <property type="match status" value="1"/>
</dbReference>
<comment type="catalytic activity">
    <reaction evidence="15">
        <text>2'-deoxyribonucleotide-(2'-deoxyribose 5'-phosphate)-2'-deoxyribonucleotide-DNA = a 3'-end 2'-deoxyribonucleotide-(2,3-dehydro-2,3-deoxyribose 5'-phosphate)-DNA + a 5'-end 5'-phospho-2'-deoxyribonucleoside-DNA + H(+)</text>
        <dbReference type="Rhea" id="RHEA:66592"/>
        <dbReference type="Rhea" id="RHEA-COMP:13180"/>
        <dbReference type="Rhea" id="RHEA-COMP:16897"/>
        <dbReference type="Rhea" id="RHEA-COMP:17067"/>
        <dbReference type="ChEBI" id="CHEBI:15378"/>
        <dbReference type="ChEBI" id="CHEBI:136412"/>
        <dbReference type="ChEBI" id="CHEBI:157695"/>
        <dbReference type="ChEBI" id="CHEBI:167181"/>
        <dbReference type="EC" id="4.2.99.18"/>
    </reaction>
</comment>
<dbReference type="NCBIfam" id="TIGR00577">
    <property type="entry name" value="fpg"/>
    <property type="match status" value="1"/>
</dbReference>
<evidence type="ECO:0000256" key="6">
    <source>
        <dbReference type="ARBA" id="ARBA00022763"/>
    </source>
</evidence>
<dbReference type="SUPFAM" id="SSF46946">
    <property type="entry name" value="S13-like H2TH domain"/>
    <property type="match status" value="1"/>
</dbReference>
<evidence type="ECO:0000256" key="13">
    <source>
        <dbReference type="ARBA" id="ARBA00023268"/>
    </source>
</evidence>
<dbReference type="NCBIfam" id="NF002211">
    <property type="entry name" value="PRK01103.1"/>
    <property type="match status" value="1"/>
</dbReference>
<dbReference type="InterPro" id="IPR012319">
    <property type="entry name" value="FPG_cat"/>
</dbReference>
<evidence type="ECO:0000256" key="12">
    <source>
        <dbReference type="ARBA" id="ARBA00023239"/>
    </source>
</evidence>
<comment type="catalytic activity">
    <reaction evidence="1">
        <text>Hydrolysis of DNA containing ring-opened 7-methylguanine residues, releasing 2,6-diamino-4-hydroxy-5-(N-methyl)formamidopyrimidine.</text>
        <dbReference type="EC" id="3.2.2.23"/>
    </reaction>
</comment>
<comment type="similarity">
    <text evidence="3">Belongs to the FPG family.</text>
</comment>
<keyword evidence="11" id="KW-0234">DNA repair</keyword>
<dbReference type="FunFam" id="1.10.8.50:FF:000003">
    <property type="entry name" value="Formamidopyrimidine-DNA glycosylase"/>
    <property type="match status" value="1"/>
</dbReference>
<evidence type="ECO:0000256" key="7">
    <source>
        <dbReference type="ARBA" id="ARBA00022771"/>
    </source>
</evidence>
<dbReference type="PROSITE" id="PS01242">
    <property type="entry name" value="ZF_FPG_1"/>
    <property type="match status" value="1"/>
</dbReference>
<name>A0A1G1YDW3_9BACT</name>
<accession>A0A1G1YDW3</accession>
<dbReference type="PANTHER" id="PTHR22993">
    <property type="entry name" value="FORMAMIDOPYRIMIDINE-DNA GLYCOSYLASE"/>
    <property type="match status" value="1"/>
</dbReference>
<sequence length="289" mass="32624">MPELPEVETIRRELVSAVSGKTLKDFWSNWPKNVSPKPPALKKKIVGCRVKAVKRRAKILLIELSNGLYLTIHLKLTGQLIYKLKTKNSQLIHGGHPQKGGLDNLPNKFTHHILTFTDGSKLFFNDLRKFGWIKLADQKALGKLIEDSGVEPFDKAFTLAAFRKILERYPNQKIKQLLLNQALISGLGNIYVDESCFAARIRPTRNVRDVTKKEVNDLFRSIPKILKKAIDKKGTSADSYVQLDGKPGGMLPFLNVYGRGRLPCKRCKTPIAKIKLNGRGTHFCPNCQR</sequence>
<dbReference type="InterPro" id="IPR020629">
    <property type="entry name" value="FPG_Glyclase"/>
</dbReference>
<dbReference type="PROSITE" id="PS51066">
    <property type="entry name" value="ZF_FPG_2"/>
    <property type="match status" value="1"/>
</dbReference>
<dbReference type="GO" id="GO:0140078">
    <property type="term" value="F:class I DNA-(apurinic or apyrimidinic site) endonuclease activity"/>
    <property type="evidence" value="ECO:0007669"/>
    <property type="project" value="UniProtKB-EC"/>
</dbReference>
<evidence type="ECO:0000256" key="9">
    <source>
        <dbReference type="ARBA" id="ARBA00022833"/>
    </source>
</evidence>
<evidence type="ECO:0000256" key="16">
    <source>
        <dbReference type="PROSITE-ProRule" id="PRU00391"/>
    </source>
</evidence>
<dbReference type="SMART" id="SM00898">
    <property type="entry name" value="Fapy_DNA_glyco"/>
    <property type="match status" value="1"/>
</dbReference>
<gene>
    <name evidence="19" type="ORF">A3J59_00115</name>
</gene>
<dbReference type="AlphaFoldDB" id="A0A1G1YDW3"/>
<comment type="subunit">
    <text evidence="4">Monomer.</text>
</comment>
<dbReference type="InterPro" id="IPR010663">
    <property type="entry name" value="Znf_FPG/IleRS"/>
</dbReference>
<evidence type="ECO:0000259" key="18">
    <source>
        <dbReference type="PROSITE" id="PS51068"/>
    </source>
</evidence>
<dbReference type="InterPro" id="IPR010979">
    <property type="entry name" value="Ribosomal_uS13-like_H2TH"/>
</dbReference>
<keyword evidence="5" id="KW-0479">Metal-binding</keyword>
<dbReference type="GO" id="GO:0006284">
    <property type="term" value="P:base-excision repair"/>
    <property type="evidence" value="ECO:0007669"/>
    <property type="project" value="InterPro"/>
</dbReference>
<evidence type="ECO:0000256" key="3">
    <source>
        <dbReference type="ARBA" id="ARBA00009409"/>
    </source>
</evidence>
<evidence type="ECO:0000256" key="15">
    <source>
        <dbReference type="ARBA" id="ARBA00044632"/>
    </source>
</evidence>
<evidence type="ECO:0000256" key="1">
    <source>
        <dbReference type="ARBA" id="ARBA00001668"/>
    </source>
</evidence>
<dbReference type="GO" id="GO:0008270">
    <property type="term" value="F:zinc ion binding"/>
    <property type="evidence" value="ECO:0007669"/>
    <property type="project" value="UniProtKB-KW"/>
</dbReference>
<dbReference type="InterPro" id="IPR015887">
    <property type="entry name" value="DNA_glyclase_Znf_dom_DNA_BS"/>
</dbReference>
<keyword evidence="6" id="KW-0227">DNA damage</keyword>
<comment type="cofactor">
    <cofactor evidence="2">
        <name>Zn(2+)</name>
        <dbReference type="ChEBI" id="CHEBI:29105"/>
    </cofactor>
</comment>